<organism evidence="2 3">
    <name type="scientific">Pantoea allii</name>
    <dbReference type="NCBI Taxonomy" id="574096"/>
    <lineage>
        <taxon>Bacteria</taxon>
        <taxon>Pseudomonadati</taxon>
        <taxon>Pseudomonadota</taxon>
        <taxon>Gammaproteobacteria</taxon>
        <taxon>Enterobacterales</taxon>
        <taxon>Erwiniaceae</taxon>
        <taxon>Pantoea</taxon>
    </lineage>
</organism>
<dbReference type="PANTHER" id="PTHR43861">
    <property type="entry name" value="TRANS-ACONITATE 2-METHYLTRANSFERASE-RELATED"/>
    <property type="match status" value="1"/>
</dbReference>
<dbReference type="Proteomes" id="UP001197236">
    <property type="component" value="Unassembled WGS sequence"/>
</dbReference>
<accession>A0ABS6VD72</accession>
<dbReference type="CDD" id="cd02440">
    <property type="entry name" value="AdoMet_MTases"/>
    <property type="match status" value="1"/>
</dbReference>
<comment type="caution">
    <text evidence="2">The sequence shown here is derived from an EMBL/GenBank/DDBJ whole genome shotgun (WGS) entry which is preliminary data.</text>
</comment>
<name>A0ABS6VD72_9GAMM</name>
<gene>
    <name evidence="2" type="ORF">KYI95_08590</name>
</gene>
<protein>
    <submittedName>
        <fullName evidence="2">Class I SAM-dependent methyltransferase</fullName>
    </submittedName>
</protein>
<evidence type="ECO:0000313" key="2">
    <source>
        <dbReference type="EMBL" id="MBW1257262.1"/>
    </source>
</evidence>
<feature type="domain" description="Methyltransferase" evidence="1">
    <location>
        <begin position="43"/>
        <end position="150"/>
    </location>
</feature>
<dbReference type="RefSeq" id="WP_218995149.1">
    <property type="nucleotide sequence ID" value="NZ_JAHVXU010000003.1"/>
</dbReference>
<dbReference type="Pfam" id="PF13847">
    <property type="entry name" value="Methyltransf_31"/>
    <property type="match status" value="1"/>
</dbReference>
<keyword evidence="3" id="KW-1185">Reference proteome</keyword>
<evidence type="ECO:0000313" key="3">
    <source>
        <dbReference type="Proteomes" id="UP001197236"/>
    </source>
</evidence>
<keyword evidence="2" id="KW-0489">Methyltransferase</keyword>
<keyword evidence="2" id="KW-0808">Transferase</keyword>
<evidence type="ECO:0000259" key="1">
    <source>
        <dbReference type="Pfam" id="PF13847"/>
    </source>
</evidence>
<sequence>MKGNYGQHVFRQDNLKEMHRLELVSKTYDFLTKKQLSKITTRPGMRCLDIGSGSGSIVKWMAEQPNVSEVVAVDHLVDLLEEKFILSDKVKVIQHDINEVMDIEKFDIINVRFVLMHLRERKRILKEISELLKPGGWLVVSDIVAPAEDPEEPAFHQLMSVMWRVLIDSIGTDVNWSKSLKSQFKSSGIVNIQEEVFFPPISRNTPMSEFWYLTLNDLRNHILQGSSLEERVFDEILTKLKNGEFITLSPGMLTCIGQRRF</sequence>
<reference evidence="2 3" key="1">
    <citation type="submission" date="2021-07" db="EMBL/GenBank/DDBJ databases">
        <title>A novel phosphonate cluster across the Pantoea species complex is important for pathogenicity in onion.</title>
        <authorList>
            <person name="Zhao M."/>
            <person name="Stice S."/>
            <person name="Shin G.Y."/>
            <person name="Coutinho T."/>
            <person name="Gitaitis R."/>
            <person name="Kvitko B."/>
            <person name="Dutta B."/>
        </authorList>
    </citation>
    <scope>NUCLEOTIDE SEQUENCE [LARGE SCALE GENOMIC DNA]</scope>
    <source>
        <strain evidence="2 3">BD 382</strain>
    </source>
</reference>
<dbReference type="GO" id="GO:0008168">
    <property type="term" value="F:methyltransferase activity"/>
    <property type="evidence" value="ECO:0007669"/>
    <property type="project" value="UniProtKB-KW"/>
</dbReference>
<dbReference type="GO" id="GO:0032259">
    <property type="term" value="P:methylation"/>
    <property type="evidence" value="ECO:0007669"/>
    <property type="project" value="UniProtKB-KW"/>
</dbReference>
<proteinExistence type="predicted"/>
<dbReference type="EMBL" id="JAHVXZ010000003">
    <property type="protein sequence ID" value="MBW1257262.1"/>
    <property type="molecule type" value="Genomic_DNA"/>
</dbReference>
<dbReference type="InterPro" id="IPR025714">
    <property type="entry name" value="Methyltranfer_dom"/>
</dbReference>